<dbReference type="EMBL" id="FQ311873">
    <property type="protein sequence ID" value="CBS91397.1"/>
    <property type="molecule type" value="Genomic_DNA"/>
</dbReference>
<dbReference type="InterPro" id="IPR000644">
    <property type="entry name" value="CBS_dom"/>
</dbReference>
<dbReference type="InterPro" id="IPR046342">
    <property type="entry name" value="CBS_dom_sf"/>
</dbReference>
<dbReference type="RefSeq" id="WP_014250218.1">
    <property type="nucleotide sequence ID" value="NC_016624.1"/>
</dbReference>
<feature type="transmembrane region" description="Helical" evidence="2">
    <location>
        <begin position="99"/>
        <end position="127"/>
    </location>
</feature>
<feature type="transmembrane region" description="Helical" evidence="2">
    <location>
        <begin position="160"/>
        <end position="180"/>
    </location>
</feature>
<dbReference type="HOGENOM" id="CLU_040397_1_1_5"/>
<feature type="domain" description="CBS" evidence="3">
    <location>
        <begin position="256"/>
        <end position="316"/>
    </location>
</feature>
<accession>G7ZHL7</accession>
<keyword evidence="2" id="KW-0812">Transmembrane</keyword>
<dbReference type="PANTHER" id="PTHR33741:SF5">
    <property type="entry name" value="TRANSMEMBRANE PROTEIN DDB_G0269096-RELATED"/>
    <property type="match status" value="1"/>
</dbReference>
<gene>
    <name evidence="4" type="ordered locus">AZOLI_p50408</name>
</gene>
<keyword evidence="2" id="KW-1133">Transmembrane helix</keyword>
<organism evidence="4 5">
    <name type="scientific">Azospirillum lipoferum (strain 4B)</name>
    <dbReference type="NCBI Taxonomy" id="862719"/>
    <lineage>
        <taxon>Bacteria</taxon>
        <taxon>Pseudomonadati</taxon>
        <taxon>Pseudomonadota</taxon>
        <taxon>Alphaproteobacteria</taxon>
        <taxon>Rhodospirillales</taxon>
        <taxon>Azospirillaceae</taxon>
        <taxon>Azospirillum</taxon>
    </lineage>
</organism>
<name>G7ZHL7_AZOL4</name>
<feature type="transmembrane region" description="Helical" evidence="2">
    <location>
        <begin position="67"/>
        <end position="87"/>
    </location>
</feature>
<dbReference type="Pfam" id="PF04982">
    <property type="entry name" value="TM_HPP"/>
    <property type="match status" value="1"/>
</dbReference>
<dbReference type="InterPro" id="IPR007065">
    <property type="entry name" value="HPP"/>
</dbReference>
<geneLocation type="plasmid" evidence="4 5">
    <name>AZO_p5</name>
</geneLocation>
<keyword evidence="4" id="KW-0614">Plasmid</keyword>
<proteinExistence type="predicted"/>
<keyword evidence="2" id="KW-0472">Membrane</keyword>
<keyword evidence="5" id="KW-1185">Reference proteome</keyword>
<dbReference type="SUPFAM" id="SSF54631">
    <property type="entry name" value="CBS-domain pair"/>
    <property type="match status" value="1"/>
</dbReference>
<keyword evidence="1" id="KW-0129">CBS domain</keyword>
<dbReference type="InterPro" id="IPR058581">
    <property type="entry name" value="TM_HPP"/>
</dbReference>
<sequence>MTRGKFAALRERLVGLGAAWGELVFRPILPGATLRDRMIACCGALLGIAATGLLCRNMLTYMSSAPVLVAPMGASAVLLFAVPASPLAQPWSIVGGNTLSAVVGVLVAAVIPDPMLAGAAAVALAIATMSLTRCLHPPGGAAALTAVLGGPAVTEMGIKFAVFPVAVNSILLLTAGLMFHRLSGHRYPHKAVNTHRTSDPPPQLRPGLTQGDVDVALRRLAETLDVSREDLGALLVNAELHALERLHADISCRDIMSRDVVSVTLDTHPQVARARLLEHGFRTLPVVDGQNAVVGIVGHEQLSHGDTGRSGARVASVMAPATVELPDTPVFRLLGRLSDGRTHDVVIVDQNRRVLGMVTQTDLLVVLARTALARAVQTGVDGLNGALPRTPLRDVSGGRA</sequence>
<evidence type="ECO:0000256" key="2">
    <source>
        <dbReference type="SAM" id="Phobius"/>
    </source>
</evidence>
<evidence type="ECO:0000313" key="5">
    <source>
        <dbReference type="Proteomes" id="UP000005667"/>
    </source>
</evidence>
<evidence type="ECO:0000313" key="4">
    <source>
        <dbReference type="EMBL" id="CBS91397.1"/>
    </source>
</evidence>
<dbReference type="Pfam" id="PF00571">
    <property type="entry name" value="CBS"/>
    <property type="match status" value="2"/>
</dbReference>
<protein>
    <recommendedName>
        <fullName evidence="3">CBS domain-containing protein</fullName>
    </recommendedName>
</protein>
<feature type="domain" description="CBS" evidence="3">
    <location>
        <begin position="317"/>
        <end position="374"/>
    </location>
</feature>
<dbReference type="PANTHER" id="PTHR33741">
    <property type="entry name" value="TRANSMEMBRANE PROTEIN DDB_G0269096-RELATED"/>
    <property type="match status" value="1"/>
</dbReference>
<dbReference type="AlphaFoldDB" id="G7ZHL7"/>
<dbReference type="Gene3D" id="3.90.1280.20">
    <property type="match status" value="1"/>
</dbReference>
<dbReference type="Proteomes" id="UP000005667">
    <property type="component" value="Plasmid AZO_p5"/>
</dbReference>
<dbReference type="PROSITE" id="PS51371">
    <property type="entry name" value="CBS"/>
    <property type="match status" value="2"/>
</dbReference>
<reference evidence="5" key="1">
    <citation type="journal article" date="2011" name="PLoS Genet.">
        <title>Azospirillum genomes reveal transition of bacteria from aquatic to terrestrial environments.</title>
        <authorList>
            <person name="Wisniewski-Dye F."/>
            <person name="Borziak K."/>
            <person name="Khalsa-Moyers G."/>
            <person name="Alexandre G."/>
            <person name="Sukharnikov L.O."/>
            <person name="Wuichet K."/>
            <person name="Hurst G.B."/>
            <person name="McDonald W.H."/>
            <person name="Robertson J.S."/>
            <person name="Barbe V."/>
            <person name="Calteau A."/>
            <person name="Rouy Z."/>
            <person name="Mangenot S."/>
            <person name="Prigent-Combaret C."/>
            <person name="Normand P."/>
            <person name="Boyer M."/>
            <person name="Siguier P."/>
            <person name="Dessaux Y."/>
            <person name="Elmerich C."/>
            <person name="Condemine G."/>
            <person name="Krishnen G."/>
            <person name="Kennedy I."/>
            <person name="Paterson A.H."/>
            <person name="Gonzalez V."/>
            <person name="Mavingui P."/>
            <person name="Zhulin I.B."/>
        </authorList>
    </citation>
    <scope>NUCLEOTIDE SEQUENCE [LARGE SCALE GENOMIC DNA]</scope>
    <source>
        <strain evidence="5">4B</strain>
    </source>
</reference>
<dbReference type="SMART" id="SM00116">
    <property type="entry name" value="CBS"/>
    <property type="match status" value="2"/>
</dbReference>
<dbReference type="Gene3D" id="3.10.580.10">
    <property type="entry name" value="CBS-domain"/>
    <property type="match status" value="1"/>
</dbReference>
<evidence type="ECO:0000259" key="3">
    <source>
        <dbReference type="PROSITE" id="PS51371"/>
    </source>
</evidence>
<evidence type="ECO:0000256" key="1">
    <source>
        <dbReference type="PROSITE-ProRule" id="PRU00703"/>
    </source>
</evidence>
<dbReference type="OrthoDB" id="9811720at2"/>
<dbReference type="KEGG" id="ali:AZOLI_p50408"/>